<evidence type="ECO:0000313" key="6">
    <source>
        <dbReference type="EMBL" id="MDQ0504365.1"/>
    </source>
</evidence>
<feature type="transmembrane region" description="Helical" evidence="4">
    <location>
        <begin position="170"/>
        <end position="191"/>
    </location>
</feature>
<dbReference type="Gene3D" id="1.20.1250.20">
    <property type="entry name" value="MFS general substrate transporter like domains"/>
    <property type="match status" value="2"/>
</dbReference>
<dbReference type="InterPro" id="IPR020846">
    <property type="entry name" value="MFS_dom"/>
</dbReference>
<feature type="transmembrane region" description="Helical" evidence="4">
    <location>
        <begin position="77"/>
        <end position="97"/>
    </location>
</feature>
<feature type="transmembrane region" description="Helical" evidence="4">
    <location>
        <begin position="212"/>
        <end position="234"/>
    </location>
</feature>
<keyword evidence="7" id="KW-1185">Reference proteome</keyword>
<dbReference type="SUPFAM" id="SSF103473">
    <property type="entry name" value="MFS general substrate transporter"/>
    <property type="match status" value="1"/>
</dbReference>
<dbReference type="InterPro" id="IPR047200">
    <property type="entry name" value="MFS_YcaD-like"/>
</dbReference>
<dbReference type="RefSeq" id="WP_307499871.1">
    <property type="nucleotide sequence ID" value="NZ_JAUSVY010000002.1"/>
</dbReference>
<gene>
    <name evidence="6" type="ORF">QOZ94_001139</name>
</gene>
<evidence type="ECO:0000256" key="3">
    <source>
        <dbReference type="ARBA" id="ARBA00023136"/>
    </source>
</evidence>
<sequence length="395" mass="40358">MHAPSPPPAQMSWAASITAAISAIAVVGVGISLSIPLLALELESRGVSGALIGVNTAVAGIATVAVAPFVPLLVRRLGVRALLVLAILLCAASLLAFKATSSFLLWFPLRFALGAALCVLFAVSEFWINAVAPHHRRGLVMGIYATALSVGAALGPVILSATGTSGWPPYLAGAAVLCLGALPILMARGMTPTIHDGEHHGVLSFLLRSPTALMAALVFGAMETSVMSFLPLYGMRLGLGASDATLLLTVAVLGNVAFQIPLGLVSDRIDRRVLLLACAAVGTIGAAILPQLQVDSLPFLAAVFLATGVTGSLYTVGLSHLGARFHGANLASANAAFVMFYSIGLIAGPPLAGKGMDLYNPYGFAYVIAGMLGGYAVLVAVRLVFGSEALKARGP</sequence>
<dbReference type="PANTHER" id="PTHR23521:SF3">
    <property type="entry name" value="MFS TRANSPORTER"/>
    <property type="match status" value="1"/>
</dbReference>
<organism evidence="6 7">
    <name type="scientific">Xanthobacter agilis</name>
    <dbReference type="NCBI Taxonomy" id="47492"/>
    <lineage>
        <taxon>Bacteria</taxon>
        <taxon>Pseudomonadati</taxon>
        <taxon>Pseudomonadota</taxon>
        <taxon>Alphaproteobacteria</taxon>
        <taxon>Hyphomicrobiales</taxon>
        <taxon>Xanthobacteraceae</taxon>
        <taxon>Xanthobacter</taxon>
    </lineage>
</organism>
<evidence type="ECO:0000256" key="2">
    <source>
        <dbReference type="ARBA" id="ARBA00022989"/>
    </source>
</evidence>
<feature type="transmembrane region" description="Helical" evidence="4">
    <location>
        <begin position="47"/>
        <end position="70"/>
    </location>
</feature>
<dbReference type="InterPro" id="IPR036259">
    <property type="entry name" value="MFS_trans_sf"/>
</dbReference>
<accession>A0ABU0LB52</accession>
<keyword evidence="2 4" id="KW-1133">Transmembrane helix</keyword>
<dbReference type="PANTHER" id="PTHR23521">
    <property type="entry name" value="TRANSPORTER MFS SUPERFAMILY"/>
    <property type="match status" value="1"/>
</dbReference>
<comment type="caution">
    <text evidence="6">The sequence shown here is derived from an EMBL/GenBank/DDBJ whole genome shotgun (WGS) entry which is preliminary data.</text>
</comment>
<evidence type="ECO:0000259" key="5">
    <source>
        <dbReference type="PROSITE" id="PS50850"/>
    </source>
</evidence>
<proteinExistence type="predicted"/>
<feature type="transmembrane region" description="Helical" evidence="4">
    <location>
        <begin position="364"/>
        <end position="385"/>
    </location>
</feature>
<feature type="transmembrane region" description="Helical" evidence="4">
    <location>
        <begin position="298"/>
        <end position="318"/>
    </location>
</feature>
<dbReference type="Proteomes" id="UP001241747">
    <property type="component" value="Unassembled WGS sequence"/>
</dbReference>
<keyword evidence="1 4" id="KW-0812">Transmembrane</keyword>
<dbReference type="EMBL" id="JAUSVY010000002">
    <property type="protein sequence ID" value="MDQ0504365.1"/>
    <property type="molecule type" value="Genomic_DNA"/>
</dbReference>
<dbReference type="CDD" id="cd17477">
    <property type="entry name" value="MFS_YcaD_like"/>
    <property type="match status" value="1"/>
</dbReference>
<dbReference type="InterPro" id="IPR011701">
    <property type="entry name" value="MFS"/>
</dbReference>
<feature type="domain" description="Major facilitator superfamily (MFS) profile" evidence="5">
    <location>
        <begin position="11"/>
        <end position="388"/>
    </location>
</feature>
<feature type="transmembrane region" description="Helical" evidence="4">
    <location>
        <begin position="330"/>
        <end position="352"/>
    </location>
</feature>
<dbReference type="Pfam" id="PF07690">
    <property type="entry name" value="MFS_1"/>
    <property type="match status" value="1"/>
</dbReference>
<evidence type="ECO:0000313" key="7">
    <source>
        <dbReference type="Proteomes" id="UP001241747"/>
    </source>
</evidence>
<feature type="transmembrane region" description="Helical" evidence="4">
    <location>
        <begin position="103"/>
        <end position="127"/>
    </location>
</feature>
<dbReference type="PROSITE" id="PS50850">
    <property type="entry name" value="MFS"/>
    <property type="match status" value="1"/>
</dbReference>
<evidence type="ECO:0000256" key="4">
    <source>
        <dbReference type="SAM" id="Phobius"/>
    </source>
</evidence>
<feature type="transmembrane region" description="Helical" evidence="4">
    <location>
        <begin position="273"/>
        <end position="292"/>
    </location>
</feature>
<feature type="transmembrane region" description="Helical" evidence="4">
    <location>
        <begin position="246"/>
        <end position="266"/>
    </location>
</feature>
<feature type="transmembrane region" description="Helical" evidence="4">
    <location>
        <begin position="12"/>
        <end position="35"/>
    </location>
</feature>
<evidence type="ECO:0000256" key="1">
    <source>
        <dbReference type="ARBA" id="ARBA00022692"/>
    </source>
</evidence>
<protein>
    <submittedName>
        <fullName evidence="6">MFS family permease</fullName>
    </submittedName>
</protein>
<keyword evidence="3 4" id="KW-0472">Membrane</keyword>
<reference evidence="6 7" key="1">
    <citation type="submission" date="2023-07" db="EMBL/GenBank/DDBJ databases">
        <title>Genomic Encyclopedia of Type Strains, Phase IV (KMG-IV): sequencing the most valuable type-strain genomes for metagenomic binning, comparative biology and taxonomic classification.</title>
        <authorList>
            <person name="Goeker M."/>
        </authorList>
    </citation>
    <scope>NUCLEOTIDE SEQUENCE [LARGE SCALE GENOMIC DNA]</scope>
    <source>
        <strain evidence="6 7">DSM 3770</strain>
    </source>
</reference>
<feature type="transmembrane region" description="Helical" evidence="4">
    <location>
        <begin position="139"/>
        <end position="158"/>
    </location>
</feature>
<name>A0ABU0LB52_XANAG</name>